<reference evidence="16" key="1">
    <citation type="submission" date="2017-02" db="UniProtKB">
        <authorList>
            <consortium name="WormBaseParasite"/>
        </authorList>
    </citation>
    <scope>IDENTIFICATION</scope>
</reference>
<accession>A0A0R3SS17</accession>
<dbReference type="InterPro" id="IPR011992">
    <property type="entry name" value="EF-hand-dom_pair"/>
</dbReference>
<evidence type="ECO:0000256" key="10">
    <source>
        <dbReference type="ARBA" id="ARBA00063143"/>
    </source>
</evidence>
<keyword evidence="5" id="KW-0256">Endoplasmic reticulum</keyword>
<dbReference type="SMART" id="SM00054">
    <property type="entry name" value="EFh"/>
    <property type="match status" value="4"/>
</dbReference>
<keyword evidence="7" id="KW-0325">Glycoprotein</keyword>
<evidence type="ECO:0000313" key="14">
    <source>
        <dbReference type="EMBL" id="VDL60351.1"/>
    </source>
</evidence>
<dbReference type="STRING" id="6216.A0A0R3SS17"/>
<evidence type="ECO:0000256" key="8">
    <source>
        <dbReference type="ARBA" id="ARBA00023186"/>
    </source>
</evidence>
<evidence type="ECO:0000256" key="7">
    <source>
        <dbReference type="ARBA" id="ARBA00023180"/>
    </source>
</evidence>
<evidence type="ECO:0000313" key="16">
    <source>
        <dbReference type="WBParaSite" id="HDID_0000803501-mRNA-1"/>
    </source>
</evidence>
<dbReference type="WBParaSite" id="HDID_0000803501-mRNA-1">
    <property type="protein sequence ID" value="HDID_0000803501-mRNA-1"/>
    <property type="gene ID" value="HDID_0000803501"/>
</dbReference>
<proteinExistence type="predicted"/>
<dbReference type="Pfam" id="PF13202">
    <property type="entry name" value="EF-hand_5"/>
    <property type="match status" value="1"/>
</dbReference>
<gene>
    <name evidence="14" type="ORF">HDID_LOCUS8033</name>
</gene>
<evidence type="ECO:0000256" key="5">
    <source>
        <dbReference type="ARBA" id="ARBA00022824"/>
    </source>
</evidence>
<dbReference type="FunFam" id="1.10.238.10:FF:000104">
    <property type="entry name" value="calumenin isoform X1"/>
    <property type="match status" value="1"/>
</dbReference>
<dbReference type="Pfam" id="PF13499">
    <property type="entry name" value="EF-hand_7"/>
    <property type="match status" value="1"/>
</dbReference>
<feature type="domain" description="EF-hand" evidence="13">
    <location>
        <begin position="135"/>
        <end position="170"/>
    </location>
</feature>
<dbReference type="InterPro" id="IPR018247">
    <property type="entry name" value="EF_Hand_1_Ca_BS"/>
</dbReference>
<dbReference type="InterPro" id="IPR002048">
    <property type="entry name" value="EF_hand_dom"/>
</dbReference>
<evidence type="ECO:0000256" key="6">
    <source>
        <dbReference type="ARBA" id="ARBA00022837"/>
    </source>
</evidence>
<feature type="signal peptide" evidence="12">
    <location>
        <begin position="1"/>
        <end position="16"/>
    </location>
</feature>
<dbReference type="EMBL" id="UYSG01011017">
    <property type="protein sequence ID" value="VDL60351.1"/>
    <property type="molecule type" value="Genomic_DNA"/>
</dbReference>
<dbReference type="AlphaFoldDB" id="A0A0R3SS17"/>
<dbReference type="Gene3D" id="1.10.238.10">
    <property type="entry name" value="EF-hand"/>
    <property type="match status" value="3"/>
</dbReference>
<name>A0A0R3SS17_HYMDI</name>
<evidence type="ECO:0000256" key="3">
    <source>
        <dbReference type="ARBA" id="ARBA00022729"/>
    </source>
</evidence>
<evidence type="ECO:0000256" key="12">
    <source>
        <dbReference type="SAM" id="SignalP"/>
    </source>
</evidence>
<dbReference type="OrthoDB" id="293868at2759"/>
<comment type="function">
    <text evidence="9">Probable molecular chaperone assisting protein biosynthesis and transport in the endoplasmic reticulum. Required for the proper biosynthesis and transport of pulmonary surfactant-associated protein A/SP-A, pulmonary surfactant-associated protein D/SP-D and the lipid transporter ABCA3. By regulating both the proper expression and the degradation through the endoplasmic reticulum-associated protein degradation pathway of these proteins plays a crucial role in pulmonary surfactant homeostasis. Has an anti-fibrotic activity by negatively regulating the secretion of type I and type III collagens. This calcium-binding protein also transiently associates with immature PCSK6 and regulates its secretion.</text>
</comment>
<reference evidence="14 15" key="2">
    <citation type="submission" date="2018-11" db="EMBL/GenBank/DDBJ databases">
        <authorList>
            <consortium name="Pathogen Informatics"/>
        </authorList>
    </citation>
    <scope>NUCLEOTIDE SEQUENCE [LARGE SCALE GENOMIC DNA]</scope>
</reference>
<feature type="domain" description="EF-hand" evidence="13">
    <location>
        <begin position="52"/>
        <end position="87"/>
    </location>
</feature>
<keyword evidence="2" id="KW-0479">Metal-binding</keyword>
<dbReference type="GO" id="GO:0005788">
    <property type="term" value="C:endoplasmic reticulum lumen"/>
    <property type="evidence" value="ECO:0007669"/>
    <property type="project" value="UniProtKB-SubCell"/>
</dbReference>
<evidence type="ECO:0000256" key="1">
    <source>
        <dbReference type="ARBA" id="ARBA00004319"/>
    </source>
</evidence>
<dbReference type="PROSITE" id="PS50222">
    <property type="entry name" value="EF_HAND_2"/>
    <property type="match status" value="3"/>
</dbReference>
<keyword evidence="3 12" id="KW-0732">Signal</keyword>
<keyword evidence="6" id="KW-0106">Calcium</keyword>
<feature type="chain" id="PRO_5043131430" description="Reticulocalbin-3" evidence="12">
    <location>
        <begin position="17"/>
        <end position="293"/>
    </location>
</feature>
<dbReference type="Proteomes" id="UP000274504">
    <property type="component" value="Unassembled WGS sequence"/>
</dbReference>
<dbReference type="GO" id="GO:0005509">
    <property type="term" value="F:calcium ion binding"/>
    <property type="evidence" value="ECO:0007669"/>
    <property type="project" value="InterPro"/>
</dbReference>
<dbReference type="PANTHER" id="PTHR10827:SF52">
    <property type="entry name" value="IP16409P"/>
    <property type="match status" value="1"/>
</dbReference>
<feature type="domain" description="EF-hand" evidence="13">
    <location>
        <begin position="224"/>
        <end position="246"/>
    </location>
</feature>
<keyword evidence="8" id="KW-0143">Chaperone</keyword>
<evidence type="ECO:0000256" key="9">
    <source>
        <dbReference type="ARBA" id="ARBA00056975"/>
    </source>
</evidence>
<sequence>MSKILVVALLIGFTLAKPQDPNSRVHEHKLGENLSGLDELTTGQSPTMTKQEGERLLAELVDKMDLDKDGYITEEELRKWLKHVASRYVEQDVKRTYDGYVREFKTDYITFDQHKTRLSDDFDEDEDSDDEELKGAIARDEKRFKIADKDGDGKLTREEFAAFLHPEEFEEMRDIVIDETLDDLDTNRDGKIDLDEYTKDIWADESPAPEWVKTEQKQFRDIRDKDKDGFLDREEIRAWLFPTDYDHIESELKHLISFLDGKLSKDEILSHYHLFVGSQVTDFGQALYPHDEL</sequence>
<comment type="subunit">
    <text evidence="10">Interacts with PCSK6 (immature form including the propeptide); probably involved in the maturation and the secretion of PCSK6.</text>
</comment>
<comment type="subcellular location">
    <subcellularLocation>
        <location evidence="1">Endoplasmic reticulum lumen</location>
    </subcellularLocation>
</comment>
<evidence type="ECO:0000259" key="13">
    <source>
        <dbReference type="PROSITE" id="PS50222"/>
    </source>
</evidence>
<dbReference type="GO" id="GO:0015031">
    <property type="term" value="P:protein transport"/>
    <property type="evidence" value="ECO:0007669"/>
    <property type="project" value="UniProtKB-ARBA"/>
</dbReference>
<protein>
    <recommendedName>
        <fullName evidence="11">Reticulocalbin-3</fullName>
    </recommendedName>
</protein>
<keyword evidence="4" id="KW-0677">Repeat</keyword>
<dbReference type="SUPFAM" id="SSF47473">
    <property type="entry name" value="EF-hand"/>
    <property type="match status" value="2"/>
</dbReference>
<dbReference type="PANTHER" id="PTHR10827">
    <property type="entry name" value="RETICULOCALBIN"/>
    <property type="match status" value="1"/>
</dbReference>
<evidence type="ECO:0000313" key="15">
    <source>
        <dbReference type="Proteomes" id="UP000274504"/>
    </source>
</evidence>
<evidence type="ECO:0000256" key="11">
    <source>
        <dbReference type="ARBA" id="ARBA00072696"/>
    </source>
</evidence>
<dbReference type="PROSITE" id="PS00018">
    <property type="entry name" value="EF_HAND_1"/>
    <property type="match status" value="4"/>
</dbReference>
<organism evidence="16">
    <name type="scientific">Hymenolepis diminuta</name>
    <name type="common">Rat tapeworm</name>
    <dbReference type="NCBI Taxonomy" id="6216"/>
    <lineage>
        <taxon>Eukaryota</taxon>
        <taxon>Metazoa</taxon>
        <taxon>Spiralia</taxon>
        <taxon>Lophotrochozoa</taxon>
        <taxon>Platyhelminthes</taxon>
        <taxon>Cestoda</taxon>
        <taxon>Eucestoda</taxon>
        <taxon>Cyclophyllidea</taxon>
        <taxon>Hymenolepididae</taxon>
        <taxon>Hymenolepis</taxon>
    </lineage>
</organism>
<evidence type="ECO:0000256" key="2">
    <source>
        <dbReference type="ARBA" id="ARBA00022723"/>
    </source>
</evidence>
<evidence type="ECO:0000256" key="4">
    <source>
        <dbReference type="ARBA" id="ARBA00022737"/>
    </source>
</evidence>
<dbReference type="Pfam" id="PF00036">
    <property type="entry name" value="EF-hand_1"/>
    <property type="match status" value="1"/>
</dbReference>